<dbReference type="InterPro" id="IPR013783">
    <property type="entry name" value="Ig-like_fold"/>
</dbReference>
<organism evidence="3 4">
    <name type="scientific">Candidatus Taylorbacteria bacterium RIFCSPHIGHO2_02_FULL_45_35</name>
    <dbReference type="NCBI Taxonomy" id="1802311"/>
    <lineage>
        <taxon>Bacteria</taxon>
        <taxon>Candidatus Tayloriibacteriota</taxon>
    </lineage>
</organism>
<dbReference type="SUPFAM" id="SSF47090">
    <property type="entry name" value="PGBD-like"/>
    <property type="match status" value="1"/>
</dbReference>
<evidence type="ECO:0000313" key="3">
    <source>
        <dbReference type="EMBL" id="OHA27124.1"/>
    </source>
</evidence>
<comment type="caution">
    <text evidence="3">The sequence shown here is derived from an EMBL/GenBank/DDBJ whole genome shotgun (WGS) entry which is preliminary data.</text>
</comment>
<dbReference type="InterPro" id="IPR036366">
    <property type="entry name" value="PGBDSf"/>
</dbReference>
<feature type="domain" description="IPT/TIG" evidence="2">
    <location>
        <begin position="313"/>
        <end position="408"/>
    </location>
</feature>
<sequence length="410" mass="43155">MSTKNKIIVSIVYALFAFTPTIIFAQGVSATAQLEARISSLLEQIKVLQSAIIQLSSSRVTSTPLPLPPAPSGITTNVTGGTAGTACIGIKRSLGYRLTDEQTGGEVSALQVFLQAQGYLTQNPTGYFGLYTAQAVKKFQAEVGIEQTGLVGPLTRAKIKEIDCGKLPPSRSSLNVVSPNGGEVWTKGTTQAINWKDNSTVSPCPSEYCASPYVAKFYDLKLAPYYPPCIGQMCPMYYPYREPYLIIQNTGGSSYSWLVAQTHGCDPSNTRISDDCAVPDGAYTVQVCQTGTTTCDSSDSYFTVTSSKVQTTPTVSSLLPAQGSVGTSVTITGSGFTATGNAVHFGIGGSANLSSKDGMTLTYVIPYTIGICDFIGAGCAAAALLVMPGTYQVYVTNANGQSNSLTFTVN</sequence>
<dbReference type="Gene3D" id="1.10.101.10">
    <property type="entry name" value="PGBD-like superfamily/PGBD"/>
    <property type="match status" value="1"/>
</dbReference>
<evidence type="ECO:0008006" key="5">
    <source>
        <dbReference type="Google" id="ProtNLM"/>
    </source>
</evidence>
<reference evidence="3 4" key="1">
    <citation type="journal article" date="2016" name="Nat. Commun.">
        <title>Thousands of microbial genomes shed light on interconnected biogeochemical processes in an aquifer system.</title>
        <authorList>
            <person name="Anantharaman K."/>
            <person name="Brown C.T."/>
            <person name="Hug L.A."/>
            <person name="Sharon I."/>
            <person name="Castelle C.J."/>
            <person name="Probst A.J."/>
            <person name="Thomas B.C."/>
            <person name="Singh A."/>
            <person name="Wilkins M.J."/>
            <person name="Karaoz U."/>
            <person name="Brodie E.L."/>
            <person name="Williams K.H."/>
            <person name="Hubbard S.S."/>
            <person name="Banfield J.F."/>
        </authorList>
    </citation>
    <scope>NUCLEOTIDE SEQUENCE [LARGE SCALE GENOMIC DNA]</scope>
</reference>
<evidence type="ECO:0000259" key="2">
    <source>
        <dbReference type="Pfam" id="PF01833"/>
    </source>
</evidence>
<dbReference type="Proteomes" id="UP000177943">
    <property type="component" value="Unassembled WGS sequence"/>
</dbReference>
<gene>
    <name evidence="3" type="ORF">A3D56_03320</name>
</gene>
<dbReference type="Pfam" id="PF01471">
    <property type="entry name" value="PG_binding_1"/>
    <property type="match status" value="1"/>
</dbReference>
<dbReference type="Pfam" id="PF01833">
    <property type="entry name" value="TIG"/>
    <property type="match status" value="1"/>
</dbReference>
<proteinExistence type="predicted"/>
<feature type="domain" description="Peptidoglycan binding-like" evidence="1">
    <location>
        <begin position="103"/>
        <end position="158"/>
    </location>
</feature>
<protein>
    <recommendedName>
        <fullName evidence="5">Peptidoglycan binding-like domain-containing protein</fullName>
    </recommendedName>
</protein>
<dbReference type="InterPro" id="IPR002477">
    <property type="entry name" value="Peptidoglycan-bd-like"/>
</dbReference>
<dbReference type="InterPro" id="IPR014756">
    <property type="entry name" value="Ig_E-set"/>
</dbReference>
<dbReference type="SUPFAM" id="SSF81296">
    <property type="entry name" value="E set domains"/>
    <property type="match status" value="1"/>
</dbReference>
<dbReference type="EMBL" id="MHRP01000021">
    <property type="protein sequence ID" value="OHA27124.1"/>
    <property type="molecule type" value="Genomic_DNA"/>
</dbReference>
<evidence type="ECO:0000313" key="4">
    <source>
        <dbReference type="Proteomes" id="UP000177943"/>
    </source>
</evidence>
<dbReference type="Gene3D" id="2.60.40.10">
    <property type="entry name" value="Immunoglobulins"/>
    <property type="match status" value="1"/>
</dbReference>
<evidence type="ECO:0000259" key="1">
    <source>
        <dbReference type="Pfam" id="PF01471"/>
    </source>
</evidence>
<dbReference type="InterPro" id="IPR002909">
    <property type="entry name" value="IPT_dom"/>
</dbReference>
<accession>A0A1G2MTU1</accession>
<name>A0A1G2MTU1_9BACT</name>
<dbReference type="InterPro" id="IPR036365">
    <property type="entry name" value="PGBD-like_sf"/>
</dbReference>
<dbReference type="AlphaFoldDB" id="A0A1G2MTU1"/>